<keyword evidence="3" id="KW-1185">Reference proteome</keyword>
<feature type="compositionally biased region" description="Gly residues" evidence="1">
    <location>
        <begin position="404"/>
        <end position="414"/>
    </location>
</feature>
<feature type="compositionally biased region" description="Pro residues" evidence="1">
    <location>
        <begin position="431"/>
        <end position="441"/>
    </location>
</feature>
<feature type="compositionally biased region" description="Low complexity" evidence="1">
    <location>
        <begin position="372"/>
        <end position="382"/>
    </location>
</feature>
<dbReference type="Proteomes" id="UP001595803">
    <property type="component" value="Unassembled WGS sequence"/>
</dbReference>
<dbReference type="EMBL" id="JBHRZG010000010">
    <property type="protein sequence ID" value="MFC3833218.1"/>
    <property type="molecule type" value="Genomic_DNA"/>
</dbReference>
<protein>
    <submittedName>
        <fullName evidence="2">PEGA domain-containing protein</fullName>
    </submittedName>
</protein>
<dbReference type="SUPFAM" id="SSF56112">
    <property type="entry name" value="Protein kinase-like (PK-like)"/>
    <property type="match status" value="1"/>
</dbReference>
<feature type="region of interest" description="Disordered" evidence="1">
    <location>
        <begin position="251"/>
        <end position="476"/>
    </location>
</feature>
<feature type="compositionally biased region" description="Polar residues" evidence="1">
    <location>
        <begin position="262"/>
        <end position="274"/>
    </location>
</feature>
<evidence type="ECO:0000313" key="2">
    <source>
        <dbReference type="EMBL" id="MFC3833218.1"/>
    </source>
</evidence>
<feature type="compositionally biased region" description="Basic and acidic residues" evidence="1">
    <location>
        <begin position="383"/>
        <end position="392"/>
    </location>
</feature>
<evidence type="ECO:0000313" key="3">
    <source>
        <dbReference type="Proteomes" id="UP001595803"/>
    </source>
</evidence>
<sequence>MKSIGSYVAARHVPAGPEHAAIQTLRATDRLTGMPVLLHVLPHTPRLPALPEHPQLLPIVDHGDDGTGGYVVTELPMQATPASDALLAARDGLEALAALHMHGLTHGGISAAQLWEVDGRVVLAGAGLPWQDDPTTGGDLRDLARTVDSIGGLPAALSTLREAPDSMDARTALSLLDRPAAPISPPADPTPHASDTPDPAPHGMSTAPQIVAAPLQAPPIPPAPATPTPETRHDGSPIVLGSDVAEIQAAAPTPPDVDSRTDPGQSSPPASQRTSGRGRKRKSSAPPASPVPEAATPQPAPPAVESAPEAVPDSHIVGAVQAGPSPEAPAPPSAPDSAPTGSPVPAYSNAPAGTVETPQERRRRQNEERRAQAMLDMQAAAARKAERLRAEAEAAPPTRIQIGFAGGAAGGTGDGSAVLGEDDLPAWPGTPTDPEPAPDASPRPRLQMRNVERLPASLRRAPEPEPAPELPSGRLPARHVAGAPIRIGWDEDDSWRVVKTAPEPPASRRRAPRWLLPVLGAALLTVLAAGVVNRISRAPAATAVCCDVAFTLRGAAGATARVSVVSAPPDANLTPGQDLGRVPGQLRLPEPGTYRLRVDADGYAPGELSVTAPRTQPVTINLGP</sequence>
<feature type="compositionally biased region" description="Pro residues" evidence="1">
    <location>
        <begin position="216"/>
        <end position="227"/>
    </location>
</feature>
<comment type="caution">
    <text evidence="2">The sequence shown here is derived from an EMBL/GenBank/DDBJ whole genome shotgun (WGS) entry which is preliminary data.</text>
</comment>
<dbReference type="RefSeq" id="WP_322472651.1">
    <property type="nucleotide sequence ID" value="NZ_JBHRZG010000010.1"/>
</dbReference>
<proteinExistence type="predicted"/>
<feature type="compositionally biased region" description="Low complexity" evidence="1">
    <location>
        <begin position="291"/>
        <end position="311"/>
    </location>
</feature>
<name>A0ABV7ZA98_9DEIO</name>
<organism evidence="2 3">
    <name type="scientific">Deinococcus rufus</name>
    <dbReference type="NCBI Taxonomy" id="2136097"/>
    <lineage>
        <taxon>Bacteria</taxon>
        <taxon>Thermotogati</taxon>
        <taxon>Deinococcota</taxon>
        <taxon>Deinococci</taxon>
        <taxon>Deinococcales</taxon>
        <taxon>Deinococcaceae</taxon>
        <taxon>Deinococcus</taxon>
    </lineage>
</organism>
<feature type="region of interest" description="Disordered" evidence="1">
    <location>
        <begin position="179"/>
        <end position="238"/>
    </location>
</feature>
<gene>
    <name evidence="2" type="ORF">ACFOSB_10140</name>
</gene>
<reference evidence="3" key="1">
    <citation type="journal article" date="2019" name="Int. J. Syst. Evol. Microbiol.">
        <title>The Global Catalogue of Microorganisms (GCM) 10K type strain sequencing project: providing services to taxonomists for standard genome sequencing and annotation.</title>
        <authorList>
            <consortium name="The Broad Institute Genomics Platform"/>
            <consortium name="The Broad Institute Genome Sequencing Center for Infectious Disease"/>
            <person name="Wu L."/>
            <person name="Ma J."/>
        </authorList>
    </citation>
    <scope>NUCLEOTIDE SEQUENCE [LARGE SCALE GENOMIC DNA]</scope>
    <source>
        <strain evidence="3">CCTCC AB 2017081</strain>
    </source>
</reference>
<evidence type="ECO:0000256" key="1">
    <source>
        <dbReference type="SAM" id="MobiDB-lite"/>
    </source>
</evidence>
<dbReference type="InterPro" id="IPR011009">
    <property type="entry name" value="Kinase-like_dom_sf"/>
</dbReference>
<accession>A0ABV7ZA98</accession>